<evidence type="ECO:0000313" key="1">
    <source>
        <dbReference type="EMBL" id="MBB6081662.1"/>
    </source>
</evidence>
<keyword evidence="2" id="KW-1185">Reference proteome</keyword>
<dbReference type="Proteomes" id="UP000591537">
    <property type="component" value="Unassembled WGS sequence"/>
</dbReference>
<organism evidence="1 2">
    <name type="scientific">Streptomyces paradoxus</name>
    <dbReference type="NCBI Taxonomy" id="66375"/>
    <lineage>
        <taxon>Bacteria</taxon>
        <taxon>Bacillati</taxon>
        <taxon>Actinomycetota</taxon>
        <taxon>Actinomycetes</taxon>
        <taxon>Kitasatosporales</taxon>
        <taxon>Streptomycetaceae</taxon>
        <taxon>Streptomyces</taxon>
    </lineage>
</organism>
<sequence>MGRPIEHNQSEATESAKERSPWLAMDLTFRAQSTAQIAWTLLDEEHRVLEQCQDIGRDKALAWLEESVAEVRWGSGGKYRRRCLTPPSALQL</sequence>
<dbReference type="RefSeq" id="WP_184567615.1">
    <property type="nucleotide sequence ID" value="NZ_JACHGV010000020.1"/>
</dbReference>
<reference evidence="1 2" key="1">
    <citation type="submission" date="2020-08" db="EMBL/GenBank/DDBJ databases">
        <title>Genomic Encyclopedia of Type Strains, Phase IV (KMG-IV): sequencing the most valuable type-strain genomes for metagenomic binning, comparative biology and taxonomic classification.</title>
        <authorList>
            <person name="Goeker M."/>
        </authorList>
    </citation>
    <scope>NUCLEOTIDE SEQUENCE [LARGE SCALE GENOMIC DNA]</scope>
    <source>
        <strain evidence="1 2">DSM 43350</strain>
    </source>
</reference>
<dbReference type="EMBL" id="JACHGV010000020">
    <property type="protein sequence ID" value="MBB6081662.1"/>
    <property type="molecule type" value="Genomic_DNA"/>
</dbReference>
<proteinExistence type="predicted"/>
<name>A0A7W9TLQ5_9ACTN</name>
<dbReference type="AlphaFoldDB" id="A0A7W9TLQ5"/>
<evidence type="ECO:0000313" key="2">
    <source>
        <dbReference type="Proteomes" id="UP000591537"/>
    </source>
</evidence>
<gene>
    <name evidence="1" type="ORF">HNR57_007613</name>
</gene>
<protein>
    <submittedName>
        <fullName evidence="1">Uncharacterized protein</fullName>
    </submittedName>
</protein>
<dbReference type="SUPFAM" id="SSF55464">
    <property type="entry name" value="Origin of replication-binding domain, RBD-like"/>
    <property type="match status" value="1"/>
</dbReference>
<comment type="caution">
    <text evidence="1">The sequence shown here is derived from an EMBL/GenBank/DDBJ whole genome shotgun (WGS) entry which is preliminary data.</text>
</comment>
<accession>A0A7W9TLQ5</accession>